<evidence type="ECO:0000259" key="7">
    <source>
        <dbReference type="Pfam" id="PF04048"/>
    </source>
</evidence>
<dbReference type="InterPro" id="IPR007191">
    <property type="entry name" value="Sec8_exocyst_N"/>
</dbReference>
<feature type="domain" description="Exocyst complex component Sec8 middle helical bundle" evidence="8">
    <location>
        <begin position="405"/>
        <end position="580"/>
    </location>
</feature>
<feature type="transmembrane region" description="Helical" evidence="6">
    <location>
        <begin position="1091"/>
        <end position="1113"/>
    </location>
</feature>
<dbReference type="GO" id="GO:0015031">
    <property type="term" value="P:protein transport"/>
    <property type="evidence" value="ECO:0007669"/>
    <property type="project" value="UniProtKB-KW"/>
</dbReference>
<evidence type="ECO:0000256" key="5">
    <source>
        <dbReference type="SAM" id="MobiDB-lite"/>
    </source>
</evidence>
<dbReference type="GO" id="GO:0006893">
    <property type="term" value="P:Golgi to plasma membrane transport"/>
    <property type="evidence" value="ECO:0007669"/>
    <property type="project" value="TreeGrafter"/>
</dbReference>
<evidence type="ECO:0000313" key="9">
    <source>
        <dbReference type="EMBL" id="ORZ31982.1"/>
    </source>
</evidence>
<keyword evidence="6" id="KW-0472">Membrane</keyword>
<feature type="region of interest" description="Disordered" evidence="5">
    <location>
        <begin position="956"/>
        <end position="977"/>
    </location>
</feature>
<reference evidence="9 10" key="1">
    <citation type="submission" date="2016-07" db="EMBL/GenBank/DDBJ databases">
        <title>Pervasive Adenine N6-methylation of Active Genes in Fungi.</title>
        <authorList>
            <consortium name="DOE Joint Genome Institute"/>
            <person name="Mondo S.J."/>
            <person name="Dannebaum R.O."/>
            <person name="Kuo R.C."/>
            <person name="Labutti K."/>
            <person name="Haridas S."/>
            <person name="Kuo A."/>
            <person name="Salamov A."/>
            <person name="Ahrendt S.R."/>
            <person name="Lipzen A."/>
            <person name="Sullivan W."/>
            <person name="Andreopoulos W.B."/>
            <person name="Clum A."/>
            <person name="Lindquist E."/>
            <person name="Daum C."/>
            <person name="Ramamoorthy G.K."/>
            <person name="Gryganskyi A."/>
            <person name="Culley D."/>
            <person name="Magnuson J.K."/>
            <person name="James T.Y."/>
            <person name="O'Malley M.A."/>
            <person name="Stajich J.E."/>
            <person name="Spatafora J.W."/>
            <person name="Visel A."/>
            <person name="Grigoriev I.V."/>
        </authorList>
    </citation>
    <scope>NUCLEOTIDE SEQUENCE [LARGE SCALE GENOMIC DNA]</scope>
    <source>
        <strain evidence="9 10">PL171</strain>
    </source>
</reference>
<name>A0A1Y2HFY5_9FUNG</name>
<dbReference type="PANTHER" id="PTHR14146">
    <property type="entry name" value="EXOCYST COMPLEX COMPONENT 4"/>
    <property type="match status" value="1"/>
</dbReference>
<dbReference type="STRING" id="765915.A0A1Y2HFY5"/>
<feature type="domain" description="Exocyst complex component Sec8 N-terminal" evidence="7">
    <location>
        <begin position="109"/>
        <end position="245"/>
    </location>
</feature>
<keyword evidence="2 4" id="KW-0268">Exocytosis</keyword>
<dbReference type="Pfam" id="PF20652">
    <property type="entry name" value="Sec8_C"/>
    <property type="match status" value="1"/>
</dbReference>
<dbReference type="Pfam" id="PF04048">
    <property type="entry name" value="Sec8_N"/>
    <property type="match status" value="1"/>
</dbReference>
<feature type="region of interest" description="Disordered" evidence="5">
    <location>
        <begin position="625"/>
        <end position="650"/>
    </location>
</feature>
<dbReference type="Proteomes" id="UP000193411">
    <property type="component" value="Unassembled WGS sequence"/>
</dbReference>
<evidence type="ECO:0000256" key="2">
    <source>
        <dbReference type="ARBA" id="ARBA00022483"/>
    </source>
</evidence>
<dbReference type="GO" id="GO:0090522">
    <property type="term" value="P:vesicle tethering involved in exocytosis"/>
    <property type="evidence" value="ECO:0007669"/>
    <property type="project" value="UniProtKB-UniRule"/>
</dbReference>
<feature type="compositionally biased region" description="Polar residues" evidence="5">
    <location>
        <begin position="641"/>
        <end position="650"/>
    </location>
</feature>
<feature type="region of interest" description="Disordered" evidence="5">
    <location>
        <begin position="1"/>
        <end position="81"/>
    </location>
</feature>
<gene>
    <name evidence="9" type="ORF">BCR44DRAFT_1255713</name>
</gene>
<evidence type="ECO:0000313" key="10">
    <source>
        <dbReference type="Proteomes" id="UP000193411"/>
    </source>
</evidence>
<dbReference type="InterPro" id="IPR048630">
    <property type="entry name" value="Sec8_M"/>
</dbReference>
<keyword evidence="1 4" id="KW-0813">Transport</keyword>
<dbReference type="EMBL" id="MCFL01000052">
    <property type="protein sequence ID" value="ORZ31982.1"/>
    <property type="molecule type" value="Genomic_DNA"/>
</dbReference>
<organism evidence="9 10">
    <name type="scientific">Catenaria anguillulae PL171</name>
    <dbReference type="NCBI Taxonomy" id="765915"/>
    <lineage>
        <taxon>Eukaryota</taxon>
        <taxon>Fungi</taxon>
        <taxon>Fungi incertae sedis</taxon>
        <taxon>Blastocladiomycota</taxon>
        <taxon>Blastocladiomycetes</taxon>
        <taxon>Blastocladiales</taxon>
        <taxon>Catenariaceae</taxon>
        <taxon>Catenaria</taxon>
    </lineage>
</organism>
<feature type="compositionally biased region" description="Basic and acidic residues" evidence="5">
    <location>
        <begin position="7"/>
        <end position="27"/>
    </location>
</feature>
<dbReference type="AlphaFoldDB" id="A0A1Y2HFY5"/>
<evidence type="ECO:0000259" key="8">
    <source>
        <dbReference type="Pfam" id="PF20652"/>
    </source>
</evidence>
<comment type="caution">
    <text evidence="9">The sequence shown here is derived from an EMBL/GenBank/DDBJ whole genome shotgun (WGS) entry which is preliminary data.</text>
</comment>
<feature type="compositionally biased region" description="Pro residues" evidence="5">
    <location>
        <begin position="32"/>
        <end position="45"/>
    </location>
</feature>
<keyword evidence="6" id="KW-1133">Transmembrane helix</keyword>
<feature type="region of interest" description="Disordered" evidence="5">
    <location>
        <begin position="377"/>
        <end position="407"/>
    </location>
</feature>
<dbReference type="GO" id="GO:0006904">
    <property type="term" value="P:vesicle docking involved in exocytosis"/>
    <property type="evidence" value="ECO:0007669"/>
    <property type="project" value="InterPro"/>
</dbReference>
<feature type="region of interest" description="Disordered" evidence="5">
    <location>
        <begin position="325"/>
        <end position="355"/>
    </location>
</feature>
<comment type="similarity">
    <text evidence="4">Belongs to the SEC8 family.</text>
</comment>
<accession>A0A1Y2HFY5</accession>
<dbReference type="GO" id="GO:0000145">
    <property type="term" value="C:exocyst"/>
    <property type="evidence" value="ECO:0007669"/>
    <property type="project" value="UniProtKB-UniRule"/>
</dbReference>
<evidence type="ECO:0000256" key="1">
    <source>
        <dbReference type="ARBA" id="ARBA00022448"/>
    </source>
</evidence>
<dbReference type="OrthoDB" id="272977at2759"/>
<evidence type="ECO:0000256" key="3">
    <source>
        <dbReference type="ARBA" id="ARBA00022927"/>
    </source>
</evidence>
<keyword evidence="3 4" id="KW-0653">Protein transport</keyword>
<dbReference type="GO" id="GO:0006612">
    <property type="term" value="P:protein targeting to membrane"/>
    <property type="evidence" value="ECO:0007669"/>
    <property type="project" value="UniProtKB-UniRule"/>
</dbReference>
<keyword evidence="10" id="KW-1185">Reference proteome</keyword>
<evidence type="ECO:0000256" key="4">
    <source>
        <dbReference type="RuleBase" id="RU367079"/>
    </source>
</evidence>
<proteinExistence type="inferred from homology"/>
<comment type="function">
    <text evidence="4">Component of the exocyst complex involved in the docking of exocytic vesicles with fusion sites on the plasma membrane.</text>
</comment>
<dbReference type="InterPro" id="IPR039682">
    <property type="entry name" value="Sec8/EXOC4"/>
</dbReference>
<sequence length="1228" mass="134813">MYNSPSRPDRLPPKSSSRSRERIDQFRELMGPSPPGPPPPLPSGPMPSINLPHGGGGSNSSMSGPPLTPGGSQFSRARSASTAAAARDAALALSRAESVGATIPLHRDVEDVLNEVRISWPFMQQEDFQEVQLALDLLDGPGGRSVRSFNEFMARLEPAIDIVVNDYHSSFAFSVQHFSETLEGLQELQSAVQGMKTKLLQSRDHLQLKQFDLLGLWNKNLVFKEMLRIMDTVDKMRRAPAEIESFMAGKYYISAVIVLNDALKTIHGKECERIGALEETRKQLTSLREAIFEAIVSDINAHIYLKSPYCEDRWLTFLGSSAAGGDTPHATSRAPAASLQPPPSARGPCRRSVAHGRKESLGGSAALDSPLSATPLGSTGLGLGDADEDGGDDFGFAREPGAEENPEADSLGFITLCLEALTRLGMLAPGLAEIRQRMNKELFVMIEKCITEANEAYVASQYAPPAAAASSPSGRGGGGLVFAIADKHLLRDVRAKEARFEALRKLVTTVFAKLDAVMEGHKLTCNMVDAMSRRPNFATFGNAGGDQWEPVYSVEDVAFVVHEELQSILMDYLRPKGSTSEVLLSDMFKPQPPPKPATQFPDGSFPPASLFKFGQSSAFSSVSKFYTSHMPPPPPPAAATANGSQVQQPQESHVIDRYASSKTMNHTTMFDADLEFICVVYRPTCDFLARLVRLSGNRAANAAFLDDYVLSMYIPSMENKVQGHVSKYVNGPDGFVVGEDNLLQSATCLFSLIQSMCATVWQVPFRSDEYLRMIEDILVRYVERCFAKYRMCVTTTPPNGTMDDPTAADGGEDASMAGHGECVSGAWARNPDLLQIVCQNTHFRGEALNAEMNERYNVQEILMQARLCNDRSFQRHELIFDKKKLELLAYLRSSLKWFRDQIIKLMETNVDDALLTTGSLSNSLVDLHASHTDLATTTGAGGSLSNVASAAINLTRPTRTIGSPDGGSGDADDSSSSLRMLTVPRSHGARFREILDAYQALADSCAVTLHLEVRVHAMYHADLAMREGTYFVEGAGASTGAGTRSSSWSLAGGDDPAADVAIEPEPYVLQLNADLGVMEELCLRILPMSDAMFVFDGVGLLLTHYLVANVRYLRRLNHAGVRKMVTSIRALHQHLLHADLCRDVRLDHARRYYELYFMGAERMLDDIADHGARYTLDEYRNMLDFMCDVSTLGDRLASESKAVSMAAAKTQKEYREWRRRLEELMTQQ</sequence>
<dbReference type="PANTHER" id="PTHR14146:SF0">
    <property type="entry name" value="EXOCYST COMPLEX COMPONENT 4"/>
    <property type="match status" value="1"/>
</dbReference>
<keyword evidence="6" id="KW-0812">Transmembrane</keyword>
<evidence type="ECO:0000256" key="6">
    <source>
        <dbReference type="SAM" id="Phobius"/>
    </source>
</evidence>
<protein>
    <recommendedName>
        <fullName evidence="4">Exocyst complex component Sec8</fullName>
    </recommendedName>
</protein>